<accession>A0A9R1JE59</accession>
<sequence length="11" mass="1014">IPLASVGMAGV</sequence>
<gene>
    <name evidence="1" type="ORF">CFC21_027637</name>
</gene>
<dbReference type="Proteomes" id="UP000815260">
    <property type="component" value="Chromosome 2D"/>
</dbReference>
<reference evidence="1" key="1">
    <citation type="journal article" date="2017" name="Gigascience">
        <title>The first near-complete assembly of the hexaploid bread wheat genome, Triticum aestivum.</title>
        <authorList>
            <person name="Zimin A.V."/>
            <person name="Puiu D."/>
            <person name="Hall R."/>
            <person name="Kingan S."/>
            <person name="Clavijo B.J."/>
            <person name="Salzberg S.L."/>
        </authorList>
    </citation>
    <scope>NUCLEOTIDE SEQUENCE</scope>
    <source>
        <tissue evidence="1">Leaf</tissue>
    </source>
</reference>
<protein>
    <submittedName>
        <fullName evidence="1">Uncharacterized protein</fullName>
    </submittedName>
</protein>
<organism evidence="1">
    <name type="scientific">Triticum aestivum</name>
    <name type="common">Wheat</name>
    <dbReference type="NCBI Taxonomy" id="4565"/>
    <lineage>
        <taxon>Eukaryota</taxon>
        <taxon>Viridiplantae</taxon>
        <taxon>Streptophyta</taxon>
        <taxon>Embryophyta</taxon>
        <taxon>Tracheophyta</taxon>
        <taxon>Spermatophyta</taxon>
        <taxon>Magnoliopsida</taxon>
        <taxon>Liliopsida</taxon>
        <taxon>Poales</taxon>
        <taxon>Poaceae</taxon>
        <taxon>BOP clade</taxon>
        <taxon>Pooideae</taxon>
        <taxon>Triticodae</taxon>
        <taxon>Triticeae</taxon>
        <taxon>Triticinae</taxon>
        <taxon>Triticum</taxon>
    </lineage>
</organism>
<comment type="caution">
    <text evidence="1">The sequence shown here is derived from an EMBL/GenBank/DDBJ whole genome shotgun (WGS) entry which is preliminary data.</text>
</comment>
<feature type="non-terminal residue" evidence="1">
    <location>
        <position position="1"/>
    </location>
</feature>
<evidence type="ECO:0000313" key="1">
    <source>
        <dbReference type="EMBL" id="KAF7013567.1"/>
    </source>
</evidence>
<feature type="non-terminal residue" evidence="1">
    <location>
        <position position="11"/>
    </location>
</feature>
<reference evidence="1" key="2">
    <citation type="submission" date="2020-03" db="EMBL/GenBank/DDBJ databases">
        <title>The second near-complete assembly of the hexaploid bread wheat (Triticum aestivum) genome.</title>
        <authorList>
            <person name="Zimin A.V."/>
            <person name="Puiu D."/>
            <person name="Shumante A."/>
            <person name="Alonge M."/>
            <person name="Salzberg S.L."/>
        </authorList>
    </citation>
    <scope>NUCLEOTIDE SEQUENCE</scope>
    <source>
        <tissue evidence="1">Leaf</tissue>
    </source>
</reference>
<dbReference type="EMBL" id="CM022216">
    <property type="protein sequence ID" value="KAF7013567.1"/>
    <property type="molecule type" value="Genomic_DNA"/>
</dbReference>
<proteinExistence type="predicted"/>
<name>A0A9R1JE59_WHEAT</name>